<evidence type="ECO:0000256" key="1">
    <source>
        <dbReference type="ARBA" id="ARBA00006625"/>
    </source>
</evidence>
<sequence length="353" mass="39102">MSNFKSFVPLVLQFFILQASACSRVAYTSGAQDGNRTIIGRSMDWLIPTNSSLYAFPAGIQRNGRAGNNSVQWISKYGSVITTAYDLASVDGMNTEGLVVNMLYLADGDYGARNSSKPAMSLSLWLQYFLDNYATASEAASDLYDANGEAKYQVRSKEVVQGVPSLQHLSIGDAMGDNLILEWIDGKLVSHHSKDYTVMTNEPQFTQQLAINDYWSPISNSSLPGTDRPADRFARLSHYRAYVPVATDMISAVANTAGMIRAVSVPNEPTGISTPNISPTLWRTYSDTLAKTYFWESATTAFFFWTDLSQFDLSKNGTIMRLPLMNVDWTRRVGDMKANFVKAPSFNFLECDS</sequence>
<reference evidence="5" key="1">
    <citation type="journal article" date="2022" name="bioRxiv">
        <title>Deciphering the potential niche of two novel black yeast fungi from a biological soil crust based on their genomes, phenotypes, and melanin regulation.</title>
        <authorList>
            <consortium name="DOE Joint Genome Institute"/>
            <person name="Carr E.C."/>
            <person name="Barton Q."/>
            <person name="Grambo S."/>
            <person name="Sullivan M."/>
            <person name="Renfro C.M."/>
            <person name="Kuo A."/>
            <person name="Pangilinan J."/>
            <person name="Lipzen A."/>
            <person name="Keymanesh K."/>
            <person name="Savage E."/>
            <person name="Barry K."/>
            <person name="Grigoriev I.V."/>
            <person name="Riekhof W.R."/>
            <person name="Harris S.S."/>
        </authorList>
    </citation>
    <scope>NUCLEOTIDE SEQUENCE</scope>
    <source>
        <strain evidence="5">JF 03-4F</strain>
    </source>
</reference>
<evidence type="ECO:0000313" key="5">
    <source>
        <dbReference type="EMBL" id="KAI1615908.1"/>
    </source>
</evidence>
<keyword evidence="2 5" id="KW-0378">Hydrolase</keyword>
<keyword evidence="3" id="KW-0732">Signal</keyword>
<dbReference type="AlphaFoldDB" id="A0AAN6IFR9"/>
<dbReference type="InterPro" id="IPR029132">
    <property type="entry name" value="CBAH/NAAA_C"/>
</dbReference>
<feature type="domain" description="Choloylglycine hydrolase/NAAA C-terminal" evidence="4">
    <location>
        <begin position="33"/>
        <end position="318"/>
    </location>
</feature>
<dbReference type="PANTHER" id="PTHR35527:SF2">
    <property type="entry name" value="HYDROLASE"/>
    <property type="match status" value="1"/>
</dbReference>
<feature type="signal peptide" evidence="3">
    <location>
        <begin position="1"/>
        <end position="21"/>
    </location>
</feature>
<dbReference type="Proteomes" id="UP001203852">
    <property type="component" value="Unassembled WGS sequence"/>
</dbReference>
<dbReference type="GO" id="GO:0016787">
    <property type="term" value="F:hydrolase activity"/>
    <property type="evidence" value="ECO:0007669"/>
    <property type="project" value="UniProtKB-KW"/>
</dbReference>
<dbReference type="PANTHER" id="PTHR35527">
    <property type="entry name" value="CHOLOYLGLYCINE HYDROLASE"/>
    <property type="match status" value="1"/>
</dbReference>
<comment type="similarity">
    <text evidence="1">Belongs to the peptidase C59 family.</text>
</comment>
<protein>
    <submittedName>
        <fullName evidence="5">Choloylglycine hydrolase</fullName>
    </submittedName>
</protein>
<dbReference type="SUPFAM" id="SSF56235">
    <property type="entry name" value="N-terminal nucleophile aminohydrolases (Ntn hydrolases)"/>
    <property type="match status" value="1"/>
</dbReference>
<keyword evidence="6" id="KW-1185">Reference proteome</keyword>
<evidence type="ECO:0000256" key="2">
    <source>
        <dbReference type="ARBA" id="ARBA00022801"/>
    </source>
</evidence>
<evidence type="ECO:0000259" key="4">
    <source>
        <dbReference type="Pfam" id="PF02275"/>
    </source>
</evidence>
<proteinExistence type="inferred from homology"/>
<dbReference type="InterPro" id="IPR029055">
    <property type="entry name" value="Ntn_hydrolases_N"/>
</dbReference>
<evidence type="ECO:0000313" key="6">
    <source>
        <dbReference type="Proteomes" id="UP001203852"/>
    </source>
</evidence>
<dbReference type="EMBL" id="MU404351">
    <property type="protein sequence ID" value="KAI1615908.1"/>
    <property type="molecule type" value="Genomic_DNA"/>
</dbReference>
<name>A0AAN6IFR9_9EURO</name>
<dbReference type="Gene3D" id="3.60.60.10">
    <property type="entry name" value="Penicillin V Acylase, Chain A"/>
    <property type="match status" value="1"/>
</dbReference>
<evidence type="ECO:0000256" key="3">
    <source>
        <dbReference type="SAM" id="SignalP"/>
    </source>
</evidence>
<dbReference type="Pfam" id="PF02275">
    <property type="entry name" value="CBAH"/>
    <property type="match status" value="1"/>
</dbReference>
<dbReference type="InterPro" id="IPR052193">
    <property type="entry name" value="Peptidase_C59"/>
</dbReference>
<dbReference type="CDD" id="cd01902">
    <property type="entry name" value="Ntn_CGH"/>
    <property type="match status" value="1"/>
</dbReference>
<organism evidence="5 6">
    <name type="scientific">Exophiala viscosa</name>
    <dbReference type="NCBI Taxonomy" id="2486360"/>
    <lineage>
        <taxon>Eukaryota</taxon>
        <taxon>Fungi</taxon>
        <taxon>Dikarya</taxon>
        <taxon>Ascomycota</taxon>
        <taxon>Pezizomycotina</taxon>
        <taxon>Eurotiomycetes</taxon>
        <taxon>Chaetothyriomycetidae</taxon>
        <taxon>Chaetothyriales</taxon>
        <taxon>Herpotrichiellaceae</taxon>
        <taxon>Exophiala</taxon>
    </lineage>
</organism>
<gene>
    <name evidence="5" type="ORF">EDD36DRAFT_492497</name>
</gene>
<feature type="chain" id="PRO_5042936983" evidence="3">
    <location>
        <begin position="22"/>
        <end position="353"/>
    </location>
</feature>
<comment type="caution">
    <text evidence="5">The sequence shown here is derived from an EMBL/GenBank/DDBJ whole genome shotgun (WGS) entry which is preliminary data.</text>
</comment>
<accession>A0AAN6IFR9</accession>